<name>A0ACB6RUT0_9PLEO</name>
<dbReference type="Proteomes" id="UP000799754">
    <property type="component" value="Unassembled WGS sequence"/>
</dbReference>
<keyword evidence="2" id="KW-1185">Reference proteome</keyword>
<proteinExistence type="predicted"/>
<protein>
    <submittedName>
        <fullName evidence="1">Uncharacterized protein</fullName>
    </submittedName>
</protein>
<reference evidence="1" key="1">
    <citation type="journal article" date="2020" name="Stud. Mycol.">
        <title>101 Dothideomycetes genomes: a test case for predicting lifestyles and emergence of pathogens.</title>
        <authorList>
            <person name="Haridas S."/>
            <person name="Albert R."/>
            <person name="Binder M."/>
            <person name="Bloem J."/>
            <person name="Labutti K."/>
            <person name="Salamov A."/>
            <person name="Andreopoulos B."/>
            <person name="Baker S."/>
            <person name="Barry K."/>
            <person name="Bills G."/>
            <person name="Bluhm B."/>
            <person name="Cannon C."/>
            <person name="Castanera R."/>
            <person name="Culley D."/>
            <person name="Daum C."/>
            <person name="Ezra D."/>
            <person name="Gonzalez J."/>
            <person name="Henrissat B."/>
            <person name="Kuo A."/>
            <person name="Liang C."/>
            <person name="Lipzen A."/>
            <person name="Lutzoni F."/>
            <person name="Magnuson J."/>
            <person name="Mondo S."/>
            <person name="Nolan M."/>
            <person name="Ohm R."/>
            <person name="Pangilinan J."/>
            <person name="Park H.-J."/>
            <person name="Ramirez L."/>
            <person name="Alfaro M."/>
            <person name="Sun H."/>
            <person name="Tritt A."/>
            <person name="Yoshinaga Y."/>
            <person name="Zwiers L.-H."/>
            <person name="Turgeon B."/>
            <person name="Goodwin S."/>
            <person name="Spatafora J."/>
            <person name="Crous P."/>
            <person name="Grigoriev I."/>
        </authorList>
    </citation>
    <scope>NUCLEOTIDE SEQUENCE</scope>
    <source>
        <strain evidence="1">CBS 525.71</strain>
    </source>
</reference>
<evidence type="ECO:0000313" key="2">
    <source>
        <dbReference type="Proteomes" id="UP000799754"/>
    </source>
</evidence>
<organism evidence="1 2">
    <name type="scientific">Macroventuria anomochaeta</name>
    <dbReference type="NCBI Taxonomy" id="301207"/>
    <lineage>
        <taxon>Eukaryota</taxon>
        <taxon>Fungi</taxon>
        <taxon>Dikarya</taxon>
        <taxon>Ascomycota</taxon>
        <taxon>Pezizomycotina</taxon>
        <taxon>Dothideomycetes</taxon>
        <taxon>Pleosporomycetidae</taxon>
        <taxon>Pleosporales</taxon>
        <taxon>Pleosporineae</taxon>
        <taxon>Didymellaceae</taxon>
        <taxon>Macroventuria</taxon>
    </lineage>
</organism>
<sequence length="372" mass="40683">MDNNVAESSVLPWDTSVGNRFAHYSPENHSATVWIAAALALTYVVGVLLIRVFIKWRVFGWDDSLIVISTALAFVQSIVVFSALKNGLGKFKPSSLPTAGADRLQLAFSSRALFVASHYLAKLSVLFLLRRLFVRDQKNTALLCDITIALTTLSGIVSVLVSTIRCPSSLFLTKHCHGQIARWSLVTALDVTSEGLTLILPSYMVWQVQMKVETKLRVIAAFCFRLVVIALSAVHLDLWISYSNGQPSSLAVVPTFILQQTLMATSLISATIPNLKAFLQSLSASWGEAEFSSGYTTKAYGNGTFEMNNLNSHAPPASRTGMGDLYSAKSHPDFETQVTTSQRIAGERSSLGSGESQDLIIRKETAWTVERI</sequence>
<comment type="caution">
    <text evidence="1">The sequence shown here is derived from an EMBL/GenBank/DDBJ whole genome shotgun (WGS) entry which is preliminary data.</text>
</comment>
<gene>
    <name evidence="1" type="ORF">BU25DRAFT_396325</name>
</gene>
<evidence type="ECO:0000313" key="1">
    <source>
        <dbReference type="EMBL" id="KAF2625636.1"/>
    </source>
</evidence>
<accession>A0ACB6RUT0</accession>
<dbReference type="EMBL" id="MU006724">
    <property type="protein sequence ID" value="KAF2625636.1"/>
    <property type="molecule type" value="Genomic_DNA"/>
</dbReference>